<gene>
    <name evidence="1" type="ORF">BTO11_12165</name>
</gene>
<accession>A0A2S7UXA7</accession>
<proteinExistence type="predicted"/>
<sequence length="83" mass="9543">MKSSIQLILKNLDLCFNEKVHPRERWEPVNEIIEALTHMRKSDCDQLLEQVCASNHKELLLSIANNNSNISAQIRELIINACT</sequence>
<dbReference type="EMBL" id="MSCH01000003">
    <property type="protein sequence ID" value="PQJ54335.1"/>
    <property type="molecule type" value="Genomic_DNA"/>
</dbReference>
<protein>
    <submittedName>
        <fullName evidence="1">Uncharacterized protein</fullName>
    </submittedName>
</protein>
<dbReference type="RefSeq" id="WP_105052850.1">
    <property type="nucleotide sequence ID" value="NZ_BMYG01000006.1"/>
</dbReference>
<dbReference type="AlphaFoldDB" id="A0A2S7UXA7"/>
<name>A0A2S7UXA7_9GAMM</name>
<comment type="caution">
    <text evidence="1">The sequence shown here is derived from an EMBL/GenBank/DDBJ whole genome shotgun (WGS) entry which is preliminary data.</text>
</comment>
<keyword evidence="2" id="KW-1185">Reference proteome</keyword>
<organism evidence="1 2">
    <name type="scientific">Psychrosphaera saromensis</name>
    <dbReference type="NCBI Taxonomy" id="716813"/>
    <lineage>
        <taxon>Bacteria</taxon>
        <taxon>Pseudomonadati</taxon>
        <taxon>Pseudomonadota</taxon>
        <taxon>Gammaproteobacteria</taxon>
        <taxon>Alteromonadales</taxon>
        <taxon>Pseudoalteromonadaceae</taxon>
        <taxon>Psychrosphaera</taxon>
    </lineage>
</organism>
<evidence type="ECO:0000313" key="1">
    <source>
        <dbReference type="EMBL" id="PQJ54335.1"/>
    </source>
</evidence>
<evidence type="ECO:0000313" key="2">
    <source>
        <dbReference type="Proteomes" id="UP000239007"/>
    </source>
</evidence>
<reference evidence="1 2" key="1">
    <citation type="submission" date="2016-12" db="EMBL/GenBank/DDBJ databases">
        <title>Diversity of luminous bacteria.</title>
        <authorList>
            <person name="Yoshizawa S."/>
            <person name="Kogure K."/>
        </authorList>
    </citation>
    <scope>NUCLEOTIDE SEQUENCE [LARGE SCALE GENOMIC DNA]</scope>
    <source>
        <strain evidence="1 2">SA4-48</strain>
    </source>
</reference>
<dbReference type="Proteomes" id="UP000239007">
    <property type="component" value="Unassembled WGS sequence"/>
</dbReference>